<evidence type="ECO:0000259" key="5">
    <source>
        <dbReference type="Pfam" id="PF17836"/>
    </source>
</evidence>
<protein>
    <submittedName>
        <fullName evidence="6">Acetyltransferase</fullName>
    </submittedName>
</protein>
<comment type="caution">
    <text evidence="6">The sequence shown here is derived from an EMBL/GenBank/DDBJ whole genome shotgun (WGS) entry which is preliminary data.</text>
</comment>
<dbReference type="InterPro" id="IPR050179">
    <property type="entry name" value="Trans_hexapeptide_repeat"/>
</dbReference>
<evidence type="ECO:0000256" key="3">
    <source>
        <dbReference type="ARBA" id="ARBA00022737"/>
    </source>
</evidence>
<dbReference type="NCBIfam" id="TIGR03570">
    <property type="entry name" value="NeuD_NnaD"/>
    <property type="match status" value="1"/>
</dbReference>
<dbReference type="PANTHER" id="PTHR43300:SF7">
    <property type="entry name" value="UDP-N-ACETYLBACILLOSAMINE N-ACETYLTRANSFERASE"/>
    <property type="match status" value="1"/>
</dbReference>
<dbReference type="InterPro" id="IPR011004">
    <property type="entry name" value="Trimer_LpxA-like_sf"/>
</dbReference>
<dbReference type="CDD" id="cd03360">
    <property type="entry name" value="LbH_AT_putative"/>
    <property type="match status" value="1"/>
</dbReference>
<dbReference type="RefSeq" id="WP_380745907.1">
    <property type="nucleotide sequence ID" value="NZ_JBHTLI010000002.1"/>
</dbReference>
<reference evidence="7" key="1">
    <citation type="journal article" date="2019" name="Int. J. Syst. Evol. Microbiol.">
        <title>The Global Catalogue of Microorganisms (GCM) 10K type strain sequencing project: providing services to taxonomists for standard genome sequencing and annotation.</title>
        <authorList>
            <consortium name="The Broad Institute Genomics Platform"/>
            <consortium name="The Broad Institute Genome Sequencing Center for Infectious Disease"/>
            <person name="Wu L."/>
            <person name="Ma J."/>
        </authorList>
    </citation>
    <scope>NUCLEOTIDE SEQUENCE [LARGE SCALE GENOMIC DNA]</scope>
    <source>
        <strain evidence="7">CCUG 64793</strain>
    </source>
</reference>
<dbReference type="SUPFAM" id="SSF51161">
    <property type="entry name" value="Trimeric LpxA-like enzymes"/>
    <property type="match status" value="1"/>
</dbReference>
<dbReference type="Pfam" id="PF14602">
    <property type="entry name" value="Hexapep_2"/>
    <property type="match status" value="2"/>
</dbReference>
<dbReference type="Pfam" id="PF17836">
    <property type="entry name" value="PglD_N"/>
    <property type="match status" value="1"/>
</dbReference>
<evidence type="ECO:0000256" key="2">
    <source>
        <dbReference type="ARBA" id="ARBA00022679"/>
    </source>
</evidence>
<organism evidence="6 7">
    <name type="scientific">Salegentibacter chungangensis</name>
    <dbReference type="NCBI Taxonomy" id="1335724"/>
    <lineage>
        <taxon>Bacteria</taxon>
        <taxon>Pseudomonadati</taxon>
        <taxon>Bacteroidota</taxon>
        <taxon>Flavobacteriia</taxon>
        <taxon>Flavobacteriales</taxon>
        <taxon>Flavobacteriaceae</taxon>
        <taxon>Salegentibacter</taxon>
    </lineage>
</organism>
<keyword evidence="2" id="KW-0808">Transferase</keyword>
<sequence>MLNNRIILCGYSGHGLVVADAINESDLPLQGYTDLEKKEKNPFGLRYLGTENNLSDIYWKEPFKFIIGIGDNALRSKLASMICKQGGQLISIFHPSVCISKTATIGRGTFISANAIINSLVSVSENCIINTGAIIEHECKISANVHIAPGAVLAGKIQVGENSFIGANSVIKQGVEIGKNVIVGAGSVVLNDIPDNKKIVGNPGKEI</sequence>
<keyword evidence="3" id="KW-0677">Repeat</keyword>
<name>A0ABW3NVD1_9FLAO</name>
<proteinExistence type="inferred from homology"/>
<dbReference type="InterPro" id="IPR018357">
    <property type="entry name" value="Hexapep_transf_CS"/>
</dbReference>
<evidence type="ECO:0000256" key="4">
    <source>
        <dbReference type="ARBA" id="ARBA00023315"/>
    </source>
</evidence>
<comment type="similarity">
    <text evidence="1">Belongs to the transferase hexapeptide repeat family.</text>
</comment>
<keyword evidence="7" id="KW-1185">Reference proteome</keyword>
<evidence type="ECO:0000313" key="7">
    <source>
        <dbReference type="Proteomes" id="UP001597131"/>
    </source>
</evidence>
<dbReference type="PROSITE" id="PS00101">
    <property type="entry name" value="HEXAPEP_TRANSFERASES"/>
    <property type="match status" value="1"/>
</dbReference>
<dbReference type="InterPro" id="IPR001451">
    <property type="entry name" value="Hexapep"/>
</dbReference>
<dbReference type="Gene3D" id="3.40.50.20">
    <property type="match status" value="1"/>
</dbReference>
<keyword evidence="4" id="KW-0012">Acyltransferase</keyword>
<dbReference type="Proteomes" id="UP001597131">
    <property type="component" value="Unassembled WGS sequence"/>
</dbReference>
<gene>
    <name evidence="6" type="ORF">ACFQ3Q_11355</name>
</gene>
<accession>A0ABW3NVD1</accession>
<feature type="domain" description="PglD N-terminal" evidence="5">
    <location>
        <begin position="5"/>
        <end position="81"/>
    </location>
</feature>
<dbReference type="InterPro" id="IPR020019">
    <property type="entry name" value="AcTrfase_PglD-like"/>
</dbReference>
<dbReference type="EMBL" id="JBHTLI010000002">
    <property type="protein sequence ID" value="MFD1096349.1"/>
    <property type="molecule type" value="Genomic_DNA"/>
</dbReference>
<dbReference type="PANTHER" id="PTHR43300">
    <property type="entry name" value="ACETYLTRANSFERASE"/>
    <property type="match status" value="1"/>
</dbReference>
<evidence type="ECO:0000313" key="6">
    <source>
        <dbReference type="EMBL" id="MFD1096349.1"/>
    </source>
</evidence>
<dbReference type="InterPro" id="IPR041561">
    <property type="entry name" value="PglD_N"/>
</dbReference>
<evidence type="ECO:0000256" key="1">
    <source>
        <dbReference type="ARBA" id="ARBA00007274"/>
    </source>
</evidence>
<dbReference type="Gene3D" id="2.160.10.10">
    <property type="entry name" value="Hexapeptide repeat proteins"/>
    <property type="match status" value="1"/>
</dbReference>